<dbReference type="InterPro" id="IPR050722">
    <property type="entry name" value="Pyruvate:ferred/Flavod_OxRd"/>
</dbReference>
<dbReference type="CDD" id="cd07034">
    <property type="entry name" value="TPP_PYR_PFOR_IOR-alpha_like"/>
    <property type="match status" value="1"/>
</dbReference>
<keyword evidence="1" id="KW-0560">Oxidoreductase</keyword>
<evidence type="ECO:0000259" key="2">
    <source>
        <dbReference type="Pfam" id="PF01558"/>
    </source>
</evidence>
<evidence type="ECO:0000313" key="4">
    <source>
        <dbReference type="EMBL" id="QFU76076.1"/>
    </source>
</evidence>
<sequence>MKRIESVNDFVIKFANVNGTGSASANNMFAKALFRMGLPVCPKNIFPSNIQGLPTWYEVRVSEKGYLGRRGGVDIALSVNPQSMAQDIKEVEEGGYFIYDDTKPLDLRLMRNDVNIIGIPLTRICNEEYTDPRQRQLFKNVIYVGALAALLDMDFKVLTDLVKDQFKGKEKLILPNIHALELGHQYVKANLECPIGIRVKTSDQVGDKILLDGNTALGLGAIYGGATVAAWYPITPSTSVVDAYEKYVRRVRIDPGTGEKNYAIVQAEDELSAIGMVIGASWNGARAFTATSGPGISLMSEFLGLAYFAEIPTVLIDVQRAGPSTGMPTRTQQSDVLSAAYASHGDTKQVLLFPATPKECFDFGAMSFDLAERLQTPIIIMTDLDLGMNDNMSEPLEWDDNRAYDRGKVMTAEQLEEGVEFGRYLDVDGDAICYRTYPGAHPKRGAFFTRGTSRDEYAVYTERGEEYEKNMLRLMRKWDTIKEYVPEPEVVTAAEKTDVAVLYYGTSEESSRESLDFLAEEGVHLDAMRVRAFPFNDDVKAFIENHKQVFVIEQNRDAQLRTLLMAEFEFGPDKLKSVLCFDGTPISARNISKQIKQHLNGGEVQPLHRTKIAGQAGE</sequence>
<dbReference type="GO" id="GO:0016903">
    <property type="term" value="F:oxidoreductase activity, acting on the aldehyde or oxo group of donors"/>
    <property type="evidence" value="ECO:0007669"/>
    <property type="project" value="InterPro"/>
</dbReference>
<dbReference type="InterPro" id="IPR009014">
    <property type="entry name" value="Transketo_C/PFOR_II"/>
</dbReference>
<organism evidence="4 5">
    <name type="scientific">Halioglobus maricola</name>
    <dbReference type="NCBI Taxonomy" id="2601894"/>
    <lineage>
        <taxon>Bacteria</taxon>
        <taxon>Pseudomonadati</taxon>
        <taxon>Pseudomonadota</taxon>
        <taxon>Gammaproteobacteria</taxon>
        <taxon>Cellvibrionales</taxon>
        <taxon>Halieaceae</taxon>
        <taxon>Halioglobus</taxon>
    </lineage>
</organism>
<dbReference type="InterPro" id="IPR002880">
    <property type="entry name" value="Pyrv_Fd/Flavodoxin_OxRdtase_N"/>
</dbReference>
<dbReference type="FunFam" id="3.40.50.970:FF:000022">
    <property type="entry name" value="2-oxoglutarate ferredoxin oxidoreductase alpha subunit"/>
    <property type="match status" value="1"/>
</dbReference>
<keyword evidence="5" id="KW-1185">Reference proteome</keyword>
<dbReference type="RefSeq" id="WP_152662181.1">
    <property type="nucleotide sequence ID" value="NZ_CP036422.1"/>
</dbReference>
<feature type="domain" description="Pyruvate/ketoisovalerate oxidoreductase catalytic" evidence="2">
    <location>
        <begin position="19"/>
        <end position="184"/>
    </location>
</feature>
<evidence type="ECO:0000259" key="3">
    <source>
        <dbReference type="Pfam" id="PF01855"/>
    </source>
</evidence>
<accession>A0A5P9NKQ7</accession>
<dbReference type="NCBIfam" id="TIGR03710">
    <property type="entry name" value="OAFO_sf"/>
    <property type="match status" value="1"/>
</dbReference>
<dbReference type="InterPro" id="IPR022367">
    <property type="entry name" value="2-oxoacid/accept_OxRdtase_asu"/>
</dbReference>
<dbReference type="InterPro" id="IPR002869">
    <property type="entry name" value="Pyrv_flavodox_OxRed_cen"/>
</dbReference>
<proteinExistence type="predicted"/>
<dbReference type="KEGG" id="halc:EY643_10610"/>
<dbReference type="Pfam" id="PF01558">
    <property type="entry name" value="POR"/>
    <property type="match status" value="1"/>
</dbReference>
<dbReference type="EMBL" id="CP036422">
    <property type="protein sequence ID" value="QFU76076.1"/>
    <property type="molecule type" value="Genomic_DNA"/>
</dbReference>
<dbReference type="GO" id="GO:0006979">
    <property type="term" value="P:response to oxidative stress"/>
    <property type="evidence" value="ECO:0007669"/>
    <property type="project" value="TreeGrafter"/>
</dbReference>
<dbReference type="SUPFAM" id="SSF52518">
    <property type="entry name" value="Thiamin diphosphate-binding fold (THDP-binding)"/>
    <property type="match status" value="1"/>
</dbReference>
<dbReference type="SUPFAM" id="SSF52922">
    <property type="entry name" value="TK C-terminal domain-like"/>
    <property type="match status" value="1"/>
</dbReference>
<dbReference type="Pfam" id="PF01855">
    <property type="entry name" value="POR_N"/>
    <property type="match status" value="1"/>
</dbReference>
<dbReference type="AlphaFoldDB" id="A0A5P9NKQ7"/>
<evidence type="ECO:0000313" key="5">
    <source>
        <dbReference type="Proteomes" id="UP000326287"/>
    </source>
</evidence>
<dbReference type="Gene3D" id="3.40.920.10">
    <property type="entry name" value="Pyruvate-ferredoxin oxidoreductase, PFOR, domain III"/>
    <property type="match status" value="1"/>
</dbReference>
<dbReference type="Gene3D" id="3.40.50.920">
    <property type="match status" value="1"/>
</dbReference>
<name>A0A5P9NKQ7_9GAMM</name>
<protein>
    <submittedName>
        <fullName evidence="4">2-oxoacid:acceptor oxidoreductase subunit alpha</fullName>
    </submittedName>
</protein>
<evidence type="ECO:0000256" key="1">
    <source>
        <dbReference type="ARBA" id="ARBA00023002"/>
    </source>
</evidence>
<dbReference type="PANTHER" id="PTHR32154:SF29">
    <property type="entry name" value="BLR6743 PROTEIN"/>
    <property type="match status" value="1"/>
</dbReference>
<feature type="domain" description="Pyruvate flavodoxin/ferredoxin oxidoreductase pyrimidine binding" evidence="3">
    <location>
        <begin position="220"/>
        <end position="387"/>
    </location>
</feature>
<gene>
    <name evidence="4" type="ORF">EY643_10610</name>
</gene>
<dbReference type="SUPFAM" id="SSF53323">
    <property type="entry name" value="Pyruvate-ferredoxin oxidoreductase, PFOR, domain III"/>
    <property type="match status" value="1"/>
</dbReference>
<dbReference type="InterPro" id="IPR029061">
    <property type="entry name" value="THDP-binding"/>
</dbReference>
<dbReference type="Proteomes" id="UP000326287">
    <property type="component" value="Chromosome"/>
</dbReference>
<dbReference type="PANTHER" id="PTHR32154">
    <property type="entry name" value="PYRUVATE-FLAVODOXIN OXIDOREDUCTASE-RELATED"/>
    <property type="match status" value="1"/>
</dbReference>
<dbReference type="InterPro" id="IPR019752">
    <property type="entry name" value="Pyrv/ketoisovalerate_OxRed_cat"/>
</dbReference>
<reference evidence="4 5" key="1">
    <citation type="submission" date="2019-02" db="EMBL/GenBank/DDBJ databases">
        <authorList>
            <person name="Li S.-H."/>
        </authorList>
    </citation>
    <scope>NUCLEOTIDE SEQUENCE [LARGE SCALE GENOMIC DNA]</scope>
    <source>
        <strain evidence="4 5">IMCC14385</strain>
    </source>
</reference>
<dbReference type="Gene3D" id="3.40.50.970">
    <property type="match status" value="1"/>
</dbReference>
<dbReference type="OrthoDB" id="9794954at2"/>